<gene>
    <name evidence="1" type="ORF">CTM72_04305</name>
</gene>
<sequence length="128" mass="15335">MRKKRNLLIIFIVIALVSFLVDKFFDGRSICLFYNTYGVACPSCGMTRSYMALLHGDIHQAIYFHPLFWAVPLLLIFYKKKRIFYSIALLFIVVWIIRLFLYFPTREPFNFNENAIFPKLYRTIKNKF</sequence>
<protein>
    <submittedName>
        <fullName evidence="1">Uncharacterized protein</fullName>
    </submittedName>
</protein>
<dbReference type="Proteomes" id="UP000230056">
    <property type="component" value="Chromosome"/>
</dbReference>
<name>A0A2D3PM09_9FUSO</name>
<dbReference type="InterPro" id="IPR021215">
    <property type="entry name" value="DUF2752"/>
</dbReference>
<proteinExistence type="predicted"/>
<evidence type="ECO:0000313" key="2">
    <source>
        <dbReference type="Proteomes" id="UP000230056"/>
    </source>
</evidence>
<accession>A0A2D3PM09</accession>
<organism evidence="1 2">
    <name type="scientific">Fusobacterium pseudoperiodonticum</name>
    <dbReference type="NCBI Taxonomy" id="2663009"/>
    <lineage>
        <taxon>Bacteria</taxon>
        <taxon>Fusobacteriati</taxon>
        <taxon>Fusobacteriota</taxon>
        <taxon>Fusobacteriia</taxon>
        <taxon>Fusobacteriales</taxon>
        <taxon>Fusobacteriaceae</taxon>
        <taxon>Fusobacterium</taxon>
    </lineage>
</organism>
<evidence type="ECO:0000313" key="1">
    <source>
        <dbReference type="EMBL" id="ATV59042.1"/>
    </source>
</evidence>
<dbReference type="EMBL" id="CP024699">
    <property type="protein sequence ID" value="ATV59042.1"/>
    <property type="molecule type" value="Genomic_DNA"/>
</dbReference>
<dbReference type="Pfam" id="PF10825">
    <property type="entry name" value="DUF2752"/>
    <property type="match status" value="1"/>
</dbReference>
<dbReference type="AlphaFoldDB" id="A0A2D3PM09"/>
<reference evidence="1 2" key="1">
    <citation type="submission" date="2017-11" db="EMBL/GenBank/DDBJ databases">
        <title>Genome sequencing of Fusobacterium periodonticum KCOM 1261.</title>
        <authorList>
            <person name="Kook J.-K."/>
            <person name="Park S.-N."/>
            <person name="Lim Y.K."/>
        </authorList>
    </citation>
    <scope>NUCLEOTIDE SEQUENCE [LARGE SCALE GENOMIC DNA]</scope>
    <source>
        <strain evidence="1 2">KCOM 1261</strain>
    </source>
</reference>
<dbReference type="RefSeq" id="WP_099993432.1">
    <property type="nucleotide sequence ID" value="NZ_CAUTOP010000042.1"/>
</dbReference>